<dbReference type="SUPFAM" id="SSF52172">
    <property type="entry name" value="CheY-like"/>
    <property type="match status" value="1"/>
</dbReference>
<keyword evidence="4" id="KW-0804">Transcription</keyword>
<comment type="caution">
    <text evidence="6">The sequence shown here is derived from an EMBL/GenBank/DDBJ whole genome shotgun (WGS) entry which is preliminary data.</text>
</comment>
<dbReference type="Gene3D" id="1.10.10.10">
    <property type="entry name" value="Winged helix-like DNA-binding domain superfamily/Winged helix DNA-binding domain"/>
    <property type="match status" value="1"/>
</dbReference>
<dbReference type="InterPro" id="IPR036388">
    <property type="entry name" value="WH-like_DNA-bd_sf"/>
</dbReference>
<dbReference type="GO" id="GO:0003723">
    <property type="term" value="F:RNA binding"/>
    <property type="evidence" value="ECO:0007669"/>
    <property type="project" value="InterPro"/>
</dbReference>
<dbReference type="InterPro" id="IPR012074">
    <property type="entry name" value="GAF_ANTAR"/>
</dbReference>
<name>A0A937RQF0_9ACTN</name>
<dbReference type="Pfam" id="PF03861">
    <property type="entry name" value="ANTAR"/>
    <property type="match status" value="1"/>
</dbReference>
<keyword evidence="7" id="KW-1185">Reference proteome</keyword>
<keyword evidence="2" id="KW-0418">Kinase</keyword>
<keyword evidence="3" id="KW-0805">Transcription regulation</keyword>
<organism evidence="6 7">
    <name type="scientific">Frankia nepalensis</name>
    <dbReference type="NCBI Taxonomy" id="1836974"/>
    <lineage>
        <taxon>Bacteria</taxon>
        <taxon>Bacillati</taxon>
        <taxon>Actinomycetota</taxon>
        <taxon>Actinomycetes</taxon>
        <taxon>Frankiales</taxon>
        <taxon>Frankiaceae</taxon>
        <taxon>Frankia</taxon>
    </lineage>
</organism>
<reference evidence="6" key="1">
    <citation type="submission" date="2020-12" db="EMBL/GenBank/DDBJ databases">
        <title>Genomic characterization of non-nitrogen-fixing Frankia strains.</title>
        <authorList>
            <person name="Carlos-Shanley C."/>
            <person name="Guerra T."/>
            <person name="Hahn D."/>
        </authorList>
    </citation>
    <scope>NUCLEOTIDE SEQUENCE</scope>
    <source>
        <strain evidence="6">CN6</strain>
    </source>
</reference>
<dbReference type="GO" id="GO:0016301">
    <property type="term" value="F:kinase activity"/>
    <property type="evidence" value="ECO:0007669"/>
    <property type="project" value="UniProtKB-KW"/>
</dbReference>
<evidence type="ECO:0000256" key="1">
    <source>
        <dbReference type="ARBA" id="ARBA00022679"/>
    </source>
</evidence>
<dbReference type="SMART" id="SM01012">
    <property type="entry name" value="ANTAR"/>
    <property type="match status" value="1"/>
</dbReference>
<dbReference type="AlphaFoldDB" id="A0A937RQF0"/>
<dbReference type="PIRSF" id="PIRSF036625">
    <property type="entry name" value="GAF_ANTAR"/>
    <property type="match status" value="1"/>
</dbReference>
<evidence type="ECO:0000256" key="4">
    <source>
        <dbReference type="ARBA" id="ARBA00023163"/>
    </source>
</evidence>
<sequence length="281" mass="29875">MFGTNLRATHAGDATMTEFDEDIARLTPGLSSEQARADALDLRAGLSGLAGLVSGSLDLQELLTRVASFAAQAIPGADGAGVTLLCLDRDDNRIEALAASAPFVRDIDEIQYAVLNEGPCITATLDRRTVRSGSLGGERQWPRFGPRVGRLGVHSVLSLPLLLPDQVVGAINVYARGKDVFDDHAAELGELFSAPAAVAVHNAQVLAQALNLTIQLQTALSSRPIIDQAIGLLRGRTGGTAEEAFARLRAISQRENVKLAAVAQRIVDEAVRRARARNRET</sequence>
<dbReference type="PROSITE" id="PS50921">
    <property type="entry name" value="ANTAR"/>
    <property type="match status" value="1"/>
</dbReference>
<evidence type="ECO:0000256" key="2">
    <source>
        <dbReference type="ARBA" id="ARBA00022777"/>
    </source>
</evidence>
<dbReference type="Gene3D" id="3.30.450.40">
    <property type="match status" value="1"/>
</dbReference>
<dbReference type="SUPFAM" id="SSF55781">
    <property type="entry name" value="GAF domain-like"/>
    <property type="match status" value="1"/>
</dbReference>
<evidence type="ECO:0000313" key="6">
    <source>
        <dbReference type="EMBL" id="MBL7630086.1"/>
    </source>
</evidence>
<protein>
    <submittedName>
        <fullName evidence="6">GAF and ANTAR domain-containing protein</fullName>
    </submittedName>
</protein>
<dbReference type="InterPro" id="IPR011006">
    <property type="entry name" value="CheY-like_superfamily"/>
</dbReference>
<evidence type="ECO:0000259" key="5">
    <source>
        <dbReference type="PROSITE" id="PS50921"/>
    </source>
</evidence>
<keyword evidence="1" id="KW-0808">Transferase</keyword>
<accession>A0A937RQF0</accession>
<dbReference type="InterPro" id="IPR029016">
    <property type="entry name" value="GAF-like_dom_sf"/>
</dbReference>
<proteinExistence type="predicted"/>
<evidence type="ECO:0000256" key="3">
    <source>
        <dbReference type="ARBA" id="ARBA00023015"/>
    </source>
</evidence>
<dbReference type="Pfam" id="PF13185">
    <property type="entry name" value="GAF_2"/>
    <property type="match status" value="1"/>
</dbReference>
<evidence type="ECO:0000313" key="7">
    <source>
        <dbReference type="Proteomes" id="UP000604475"/>
    </source>
</evidence>
<gene>
    <name evidence="6" type="ORF">I7412_23535</name>
</gene>
<dbReference type="InterPro" id="IPR003018">
    <property type="entry name" value="GAF"/>
</dbReference>
<feature type="domain" description="ANTAR" evidence="5">
    <location>
        <begin position="206"/>
        <end position="267"/>
    </location>
</feature>
<dbReference type="Proteomes" id="UP000604475">
    <property type="component" value="Unassembled WGS sequence"/>
</dbReference>
<dbReference type="SMART" id="SM00065">
    <property type="entry name" value="GAF"/>
    <property type="match status" value="1"/>
</dbReference>
<dbReference type="InterPro" id="IPR005561">
    <property type="entry name" value="ANTAR"/>
</dbReference>
<dbReference type="EMBL" id="JAEACQ010000242">
    <property type="protein sequence ID" value="MBL7630086.1"/>
    <property type="molecule type" value="Genomic_DNA"/>
</dbReference>